<dbReference type="PANTHER" id="PTHR33159:SF6">
    <property type="entry name" value="RPM1-INTERACTING PROTEIN 4"/>
    <property type="match status" value="1"/>
</dbReference>
<dbReference type="GO" id="GO:0005886">
    <property type="term" value="C:plasma membrane"/>
    <property type="evidence" value="ECO:0007669"/>
    <property type="project" value="TreeGrafter"/>
</dbReference>
<evidence type="ECO:0000313" key="4">
    <source>
        <dbReference type="Proteomes" id="UP000249390"/>
    </source>
</evidence>
<sequence length="261" mass="29141">MTQGSNVPTFGNWDSEEDVPYTIYFEKARKNRGGKIINPNDPLENPDMFPSKAPRAAAAAAPTRSPSSEHGVLQYEEPPVGYGASVRPTIDKRQMSKDNSDHLNHSNSPPGNGNTMGKKGSFEKSPHHPQYHQGKGRDGRKSNENTRGSTTPGRTHNNNNSNGSSQQGTLGKSYGTPGRSRQKLESPDRKGAAALPKFGEWDEKDSQSADNYSYIFNTHRDERHTDASSNVMRTPTRPRPNRNQDDDDKFQKRCCPWWSKR</sequence>
<feature type="compositionally biased region" description="Basic and acidic residues" evidence="1">
    <location>
        <begin position="89"/>
        <end position="104"/>
    </location>
</feature>
<feature type="compositionally biased region" description="Basic and acidic residues" evidence="1">
    <location>
        <begin position="135"/>
        <end position="144"/>
    </location>
</feature>
<feature type="compositionally biased region" description="Low complexity" evidence="1">
    <location>
        <begin position="50"/>
        <end position="68"/>
    </location>
</feature>
<dbReference type="InterPro" id="IPR040387">
    <property type="entry name" value="RIN4/NOI4"/>
</dbReference>
<dbReference type="Pfam" id="PF05627">
    <property type="entry name" value="AvrRpt-cleavage"/>
    <property type="match status" value="2"/>
</dbReference>
<dbReference type="Proteomes" id="UP000249390">
    <property type="component" value="Unassembled WGS sequence"/>
</dbReference>
<evidence type="ECO:0000259" key="2">
    <source>
        <dbReference type="Pfam" id="PF05627"/>
    </source>
</evidence>
<comment type="caution">
    <text evidence="3">The sequence shown here is derived from an EMBL/GenBank/DDBJ whole genome shotgun (WGS) entry which is preliminary data.</text>
</comment>
<feature type="compositionally biased region" description="Low complexity" evidence="1">
    <location>
        <begin position="157"/>
        <end position="168"/>
    </location>
</feature>
<proteinExistence type="predicted"/>
<feature type="compositionally biased region" description="Polar residues" evidence="1">
    <location>
        <begin position="145"/>
        <end position="156"/>
    </location>
</feature>
<feature type="domain" description="RIN4 pathogenic type III effector avirulence factor Avr cleavage site" evidence="2">
    <location>
        <begin position="4"/>
        <end position="32"/>
    </location>
</feature>
<dbReference type="InterPro" id="IPR008700">
    <property type="entry name" value="TypeIII_avirulence_cleave"/>
</dbReference>
<dbReference type="EMBL" id="NQVE01000156">
    <property type="protein sequence ID" value="RAL43417.1"/>
    <property type="molecule type" value="Genomic_DNA"/>
</dbReference>
<dbReference type="AlphaFoldDB" id="A0A328DC52"/>
<accession>A0A328DC52</accession>
<feature type="domain" description="RIN4 pathogenic type III effector avirulence factor Avr cleavage site" evidence="2">
    <location>
        <begin position="191"/>
        <end position="223"/>
    </location>
</feature>
<reference evidence="3 4" key="1">
    <citation type="submission" date="2018-06" db="EMBL/GenBank/DDBJ databases">
        <title>The Genome of Cuscuta australis (Dodder) Provides Insight into the Evolution of Plant Parasitism.</title>
        <authorList>
            <person name="Liu H."/>
        </authorList>
    </citation>
    <scope>NUCLEOTIDE SEQUENCE [LARGE SCALE GENOMIC DNA]</scope>
    <source>
        <strain evidence="4">cv. Yunnan</strain>
        <tissue evidence="3">Vines</tissue>
    </source>
</reference>
<evidence type="ECO:0000256" key="1">
    <source>
        <dbReference type="SAM" id="MobiDB-lite"/>
    </source>
</evidence>
<feature type="compositionally biased region" description="Basic and acidic residues" evidence="1">
    <location>
        <begin position="182"/>
        <end position="191"/>
    </location>
</feature>
<gene>
    <name evidence="3" type="ORF">DM860_012558</name>
</gene>
<protein>
    <recommendedName>
        <fullName evidence="2">RIN4 pathogenic type III effector avirulence factor Avr cleavage site domain-containing protein</fullName>
    </recommendedName>
</protein>
<evidence type="ECO:0000313" key="3">
    <source>
        <dbReference type="EMBL" id="RAL43417.1"/>
    </source>
</evidence>
<dbReference type="PANTHER" id="PTHR33159">
    <property type="entry name" value="RPM1-INTERACTING PROTEIN 4 (RIN4) FAMILY PROTEIN"/>
    <property type="match status" value="1"/>
</dbReference>
<feature type="compositionally biased region" description="Polar residues" evidence="1">
    <location>
        <begin position="105"/>
        <end position="115"/>
    </location>
</feature>
<feature type="region of interest" description="Disordered" evidence="1">
    <location>
        <begin position="30"/>
        <end position="261"/>
    </location>
</feature>
<name>A0A328DC52_9ASTE</name>
<organism evidence="3 4">
    <name type="scientific">Cuscuta australis</name>
    <dbReference type="NCBI Taxonomy" id="267555"/>
    <lineage>
        <taxon>Eukaryota</taxon>
        <taxon>Viridiplantae</taxon>
        <taxon>Streptophyta</taxon>
        <taxon>Embryophyta</taxon>
        <taxon>Tracheophyta</taxon>
        <taxon>Spermatophyta</taxon>
        <taxon>Magnoliopsida</taxon>
        <taxon>eudicotyledons</taxon>
        <taxon>Gunneridae</taxon>
        <taxon>Pentapetalae</taxon>
        <taxon>asterids</taxon>
        <taxon>lamiids</taxon>
        <taxon>Solanales</taxon>
        <taxon>Convolvulaceae</taxon>
        <taxon>Cuscuteae</taxon>
        <taxon>Cuscuta</taxon>
        <taxon>Cuscuta subgen. Grammica</taxon>
        <taxon>Cuscuta sect. Cleistogrammica</taxon>
    </lineage>
</organism>
<keyword evidence="4" id="KW-1185">Reference proteome</keyword>